<dbReference type="PANTHER" id="PTHR19211:SF14">
    <property type="entry name" value="ATP-BINDING CASSETTE SUB-FAMILY F MEMBER 1"/>
    <property type="match status" value="1"/>
</dbReference>
<dbReference type="OrthoDB" id="3169603at2"/>
<organism evidence="5 6">
    <name type="scientific">Saccharothrix carnea</name>
    <dbReference type="NCBI Taxonomy" id="1280637"/>
    <lineage>
        <taxon>Bacteria</taxon>
        <taxon>Bacillati</taxon>
        <taxon>Actinomycetota</taxon>
        <taxon>Actinomycetes</taxon>
        <taxon>Pseudonocardiales</taxon>
        <taxon>Pseudonocardiaceae</taxon>
        <taxon>Saccharothrix</taxon>
    </lineage>
</organism>
<reference evidence="5 6" key="1">
    <citation type="submission" date="2018-03" db="EMBL/GenBank/DDBJ databases">
        <title>Genomic Encyclopedia of Type Strains, Phase III (KMG-III): the genomes of soil and plant-associated and newly described type strains.</title>
        <authorList>
            <person name="Whitman W."/>
        </authorList>
    </citation>
    <scope>NUCLEOTIDE SEQUENCE [LARGE SCALE GENOMIC DNA]</scope>
    <source>
        <strain evidence="5 6">CGMCC 4.7097</strain>
    </source>
</reference>
<dbReference type="SUPFAM" id="SSF52540">
    <property type="entry name" value="P-loop containing nucleoside triphosphate hydrolases"/>
    <property type="match status" value="2"/>
</dbReference>
<evidence type="ECO:0000256" key="2">
    <source>
        <dbReference type="ARBA" id="ARBA00022741"/>
    </source>
</evidence>
<feature type="domain" description="ABC transporter" evidence="4">
    <location>
        <begin position="337"/>
        <end position="559"/>
    </location>
</feature>
<dbReference type="GO" id="GO:0016887">
    <property type="term" value="F:ATP hydrolysis activity"/>
    <property type="evidence" value="ECO:0007669"/>
    <property type="project" value="InterPro"/>
</dbReference>
<dbReference type="PANTHER" id="PTHR19211">
    <property type="entry name" value="ATP-BINDING TRANSPORT PROTEIN-RELATED"/>
    <property type="match status" value="1"/>
</dbReference>
<proteinExistence type="predicted"/>
<evidence type="ECO:0000256" key="1">
    <source>
        <dbReference type="ARBA" id="ARBA00022737"/>
    </source>
</evidence>
<dbReference type="AlphaFoldDB" id="A0A2P8HBD7"/>
<dbReference type="GO" id="GO:0005524">
    <property type="term" value="F:ATP binding"/>
    <property type="evidence" value="ECO:0007669"/>
    <property type="project" value="UniProtKB-KW"/>
</dbReference>
<keyword evidence="3 5" id="KW-0067">ATP-binding</keyword>
<keyword evidence="6" id="KW-1185">Reference proteome</keyword>
<dbReference type="Gene3D" id="3.40.50.300">
    <property type="entry name" value="P-loop containing nucleotide triphosphate hydrolases"/>
    <property type="match status" value="2"/>
</dbReference>
<accession>A0A2P8HBD7</accession>
<sequence length="559" mass="58968">MSSHLSPARVRAAHVRVSDAHLSFGGRPVLAGVDLVAAAGDRVAVVGENGRGKTTLLRVLAGDLPVDRGEVRRAGSLGMADQQIPLGPSDTVGALIDLELSAVRAALARLEEATVALTDGRPGADDTYAAALAEAEALDAWDADRRVEVSLAALNAGHDRTRPLGTLSVGQRHRVRLACLLGAGHAVLLLDEPTNHLDAGGLDHLTERLRAHPGVVVLVSHDRALLADVATTVVDLDPSSDGRPRVYGGGYHAYVEGRRAERARWEASHEEQVAERQRLADDLSAAQNRLRDNWRPAKGHGKHTRATRAPGLVRAVHRRQEDLAAHVVAVPPPPTRFAMPDLPEHGGATLLRAEGVTVATRLARPVDLALDSGDRLVVTGPNGAGKSTLLAVLAGDLEPSTGTVARARSVRVGRLGQESDPSGRRTAVELYDEQLARSGEPGPGLGALGLLDAYDRHRPVAELSVGARRRLDLALVLAARPHVLLLDEPTNHLSAALVDELTEALGSTPAAVVIATHDRQLLRDTGSWPRLALGRAAASFFPGNEIVGRKVAGPDRSTG</sequence>
<dbReference type="InterPro" id="IPR050611">
    <property type="entry name" value="ABCF"/>
</dbReference>
<dbReference type="InterPro" id="IPR027417">
    <property type="entry name" value="P-loop_NTPase"/>
</dbReference>
<dbReference type="InterPro" id="IPR003593">
    <property type="entry name" value="AAA+_ATPase"/>
</dbReference>
<dbReference type="Proteomes" id="UP000241118">
    <property type="component" value="Unassembled WGS sequence"/>
</dbReference>
<keyword evidence="1" id="KW-0677">Repeat</keyword>
<gene>
    <name evidence="5" type="ORF">B0I31_13120</name>
</gene>
<evidence type="ECO:0000313" key="6">
    <source>
        <dbReference type="Proteomes" id="UP000241118"/>
    </source>
</evidence>
<dbReference type="FunFam" id="3.40.50.300:FF:000011">
    <property type="entry name" value="Putative ABC transporter ATP-binding component"/>
    <property type="match status" value="1"/>
</dbReference>
<keyword evidence="2" id="KW-0547">Nucleotide-binding</keyword>
<evidence type="ECO:0000259" key="4">
    <source>
        <dbReference type="PROSITE" id="PS50893"/>
    </source>
</evidence>
<feature type="domain" description="ABC transporter" evidence="4">
    <location>
        <begin position="15"/>
        <end position="263"/>
    </location>
</feature>
<dbReference type="RefSeq" id="WP_106620499.1">
    <property type="nucleotide sequence ID" value="NZ_PYAX01000031.1"/>
</dbReference>
<dbReference type="Pfam" id="PF00005">
    <property type="entry name" value="ABC_tran"/>
    <property type="match status" value="2"/>
</dbReference>
<evidence type="ECO:0000313" key="5">
    <source>
        <dbReference type="EMBL" id="PSL43519.1"/>
    </source>
</evidence>
<evidence type="ECO:0000256" key="3">
    <source>
        <dbReference type="ARBA" id="ARBA00022840"/>
    </source>
</evidence>
<dbReference type="PROSITE" id="PS50893">
    <property type="entry name" value="ABC_TRANSPORTER_2"/>
    <property type="match status" value="2"/>
</dbReference>
<comment type="caution">
    <text evidence="5">The sequence shown here is derived from an EMBL/GenBank/DDBJ whole genome shotgun (WGS) entry which is preliminary data.</text>
</comment>
<dbReference type="InterPro" id="IPR003439">
    <property type="entry name" value="ABC_transporter-like_ATP-bd"/>
</dbReference>
<dbReference type="EMBL" id="PYAX01000031">
    <property type="protein sequence ID" value="PSL43519.1"/>
    <property type="molecule type" value="Genomic_DNA"/>
</dbReference>
<dbReference type="SMART" id="SM00382">
    <property type="entry name" value="AAA"/>
    <property type="match status" value="2"/>
</dbReference>
<name>A0A2P8HBD7_SACCR</name>
<protein>
    <submittedName>
        <fullName evidence="5">Macrolide transport system ATP-binding/permease protein</fullName>
    </submittedName>
</protein>